<keyword evidence="2" id="KW-0614">Plasmid</keyword>
<geneLocation type="plasmid" evidence="2 3">
    <name>pNYT1</name>
</geneLocation>
<accession>A0A2H5A408</accession>
<evidence type="ECO:0000313" key="3">
    <source>
        <dbReference type="Proteomes" id="UP000242917"/>
    </source>
</evidence>
<name>A0A2H5A408_9EURY</name>
<dbReference type="AlphaFoldDB" id="A0A2H5A408"/>
<gene>
    <name evidence="2" type="ORF">BVU17_17915</name>
</gene>
<keyword evidence="3" id="KW-1185">Reference proteome</keyword>
<dbReference type="KEGG" id="hta:BVU17_17915"/>
<feature type="region of interest" description="Disordered" evidence="1">
    <location>
        <begin position="95"/>
        <end position="114"/>
    </location>
</feature>
<organism evidence="2 3">
    <name type="scientific">Haloarcula taiwanensis</name>
    <dbReference type="NCBI Taxonomy" id="1932004"/>
    <lineage>
        <taxon>Archaea</taxon>
        <taxon>Methanobacteriati</taxon>
        <taxon>Methanobacteriota</taxon>
        <taxon>Stenosarchaea group</taxon>
        <taxon>Halobacteria</taxon>
        <taxon>Halobacteriales</taxon>
        <taxon>Haloarculaceae</taxon>
        <taxon>Haloarcula</taxon>
    </lineage>
</organism>
<dbReference type="Proteomes" id="UP000242917">
    <property type="component" value="Plasmid pNYT1"/>
</dbReference>
<sequence length="114" mass="13227">MNTSETVLINTLIKRTQKNLRIKITFISNRWADHKSRLILLHVMLEQRRRYYLKLLSGTGQHPKLMISAHMLKRVIEMASISGISDLMHVPTKNFKLPMSGRQSDDDQSKKPIS</sequence>
<protein>
    <submittedName>
        <fullName evidence="2">Uncharacterized protein</fullName>
    </submittedName>
</protein>
<proteinExistence type="predicted"/>
<feature type="compositionally biased region" description="Basic and acidic residues" evidence="1">
    <location>
        <begin position="103"/>
        <end position="114"/>
    </location>
</feature>
<reference evidence="2 3" key="1">
    <citation type="submission" date="2017-01" db="EMBL/GenBank/DDBJ databases">
        <title>A Red Light-Sensitive Sensory Rhodopsin I From Haloarcula taiwanensis, A New Haloarchaeon Isolated From Taiwan.</title>
        <authorList>
            <person name="Yang C.-S."/>
            <person name="Han Y.-A."/>
            <person name="Chen P.-C."/>
            <person name="Ng W.V."/>
            <person name="Chen T.-W."/>
        </authorList>
    </citation>
    <scope>NUCLEOTIDE SEQUENCE [LARGE SCALE GENOMIC DNA]</scope>
    <source>
        <strain evidence="2 3">Taiwanensis</strain>
        <plasmid evidence="2 3">pNYT1</plasmid>
    </source>
</reference>
<evidence type="ECO:0000313" key="2">
    <source>
        <dbReference type="EMBL" id="AUG49454.1"/>
    </source>
</evidence>
<evidence type="ECO:0000256" key="1">
    <source>
        <dbReference type="SAM" id="MobiDB-lite"/>
    </source>
</evidence>
<dbReference type="EMBL" id="CP019156">
    <property type="protein sequence ID" value="AUG49454.1"/>
    <property type="molecule type" value="Genomic_DNA"/>
</dbReference>